<dbReference type="InterPro" id="IPR036397">
    <property type="entry name" value="RNaseH_sf"/>
</dbReference>
<dbReference type="GO" id="GO:0003677">
    <property type="term" value="F:DNA binding"/>
    <property type="evidence" value="ECO:0007669"/>
    <property type="project" value="InterPro"/>
</dbReference>
<evidence type="ECO:0000259" key="2">
    <source>
        <dbReference type="PROSITE" id="PS51031"/>
    </source>
</evidence>
<organism evidence="3 4">
    <name type="scientific">Ditylenchus dipsaci</name>
    <dbReference type="NCBI Taxonomy" id="166011"/>
    <lineage>
        <taxon>Eukaryota</taxon>
        <taxon>Metazoa</taxon>
        <taxon>Ecdysozoa</taxon>
        <taxon>Nematoda</taxon>
        <taxon>Chromadorea</taxon>
        <taxon>Rhabditida</taxon>
        <taxon>Tylenchina</taxon>
        <taxon>Tylenchomorpha</taxon>
        <taxon>Sphaerularioidea</taxon>
        <taxon>Anguinidae</taxon>
        <taxon>Anguininae</taxon>
        <taxon>Ditylenchus</taxon>
    </lineage>
</organism>
<protein>
    <submittedName>
        <fullName evidence="4">BESS domain-containing protein</fullName>
    </submittedName>
</protein>
<reference evidence="4" key="1">
    <citation type="submission" date="2022-11" db="UniProtKB">
        <authorList>
            <consortium name="WormBaseParasite"/>
        </authorList>
    </citation>
    <scope>IDENTIFICATION</scope>
</reference>
<evidence type="ECO:0000256" key="1">
    <source>
        <dbReference type="PROSITE-ProRule" id="PRU00371"/>
    </source>
</evidence>
<dbReference type="CDD" id="cd06222">
    <property type="entry name" value="RNase_H_like"/>
    <property type="match status" value="1"/>
</dbReference>
<dbReference type="Gene3D" id="3.30.420.10">
    <property type="entry name" value="Ribonuclease H-like superfamily/Ribonuclease H"/>
    <property type="match status" value="1"/>
</dbReference>
<keyword evidence="3" id="KW-1185">Reference proteome</keyword>
<dbReference type="InterPro" id="IPR004210">
    <property type="entry name" value="BESS_motif"/>
</dbReference>
<proteinExistence type="predicted"/>
<feature type="domain" description="BESS" evidence="2">
    <location>
        <begin position="302"/>
        <end position="341"/>
    </location>
</feature>
<evidence type="ECO:0000313" key="3">
    <source>
        <dbReference type="Proteomes" id="UP000887574"/>
    </source>
</evidence>
<dbReference type="GO" id="GO:0005634">
    <property type="term" value="C:nucleus"/>
    <property type="evidence" value="ECO:0007669"/>
    <property type="project" value="UniProtKB-SubCell"/>
</dbReference>
<dbReference type="Proteomes" id="UP000887574">
    <property type="component" value="Unplaced"/>
</dbReference>
<dbReference type="SUPFAM" id="SSF53098">
    <property type="entry name" value="Ribonuclease H-like"/>
    <property type="match status" value="1"/>
</dbReference>
<name>A0A915ECI8_9BILA</name>
<dbReference type="WBParaSite" id="jg4709">
    <property type="protein sequence ID" value="jg4709"/>
    <property type="gene ID" value="jg4709"/>
</dbReference>
<dbReference type="AlphaFoldDB" id="A0A915ECI8"/>
<evidence type="ECO:0000313" key="4">
    <source>
        <dbReference type="WBParaSite" id="jg4709"/>
    </source>
</evidence>
<dbReference type="PROSITE" id="PS51031">
    <property type="entry name" value="BESS"/>
    <property type="match status" value="1"/>
</dbReference>
<dbReference type="InterPro" id="IPR044730">
    <property type="entry name" value="RNase_H-like_dom_plant"/>
</dbReference>
<accession>A0A915ECI8</accession>
<comment type="subcellular location">
    <subcellularLocation>
        <location evidence="1">Nucleus</location>
    </subcellularLocation>
</comment>
<sequence>MTKRTFHFECEEEEDEIQVGVKPFELLSGLFKSKTKSSQHESLPVDIQKQGISNSKEIVIYIDGSVLGFGKGSGIGIFVNEGHPINKIVQLHPSHDSTIAEILTIKIALKSVLDWPGYKKERIIIKTHCKSVVSKLRSGFFGSLANQIYEIYTLARDSANQDTTTLQTEDSPDSLTDTPKKFKNNEDSIFKLIELVSKQPCLYNRNVQGNQFVAWSAVVSQLGMDSSNIIARGFVKEYNRFAEHPQEDQHQSAICPYYNELDWIEPYLARKVADGEPANKESPKMPIQEVENSKEFNAGKIKDVESYFAKELAFQLRTLPQDVKTEAEKKLIEVLSDIVEKKKVE</sequence>
<dbReference type="InterPro" id="IPR012337">
    <property type="entry name" value="RNaseH-like_sf"/>
</dbReference>
<keyword evidence="1" id="KW-0539">Nucleus</keyword>